<dbReference type="Gramene" id="TKV97177">
    <property type="protein sequence ID" value="TKV97177"/>
    <property type="gene ID" value="SEVIR_9G477000v2"/>
</dbReference>
<protein>
    <submittedName>
        <fullName evidence="1">Uncharacterized protein</fullName>
    </submittedName>
</protein>
<dbReference type="Proteomes" id="UP000298652">
    <property type="component" value="Chromosome 9"/>
</dbReference>
<organism evidence="1 2">
    <name type="scientific">Setaria viridis</name>
    <name type="common">Green bristlegrass</name>
    <name type="synonym">Setaria italica subsp. viridis</name>
    <dbReference type="NCBI Taxonomy" id="4556"/>
    <lineage>
        <taxon>Eukaryota</taxon>
        <taxon>Viridiplantae</taxon>
        <taxon>Streptophyta</taxon>
        <taxon>Embryophyta</taxon>
        <taxon>Tracheophyta</taxon>
        <taxon>Spermatophyta</taxon>
        <taxon>Magnoliopsida</taxon>
        <taxon>Liliopsida</taxon>
        <taxon>Poales</taxon>
        <taxon>Poaceae</taxon>
        <taxon>PACMAD clade</taxon>
        <taxon>Panicoideae</taxon>
        <taxon>Panicodae</taxon>
        <taxon>Paniceae</taxon>
        <taxon>Cenchrinae</taxon>
        <taxon>Setaria</taxon>
    </lineage>
</organism>
<keyword evidence="2" id="KW-1185">Reference proteome</keyword>
<proteinExistence type="predicted"/>
<dbReference type="EMBL" id="CM016560">
    <property type="protein sequence ID" value="TKV97177.1"/>
    <property type="molecule type" value="Genomic_DNA"/>
</dbReference>
<name>A0A4U6T5Z5_SETVI</name>
<gene>
    <name evidence="1" type="ORF">SEVIR_9G477000v2</name>
</gene>
<evidence type="ECO:0000313" key="2">
    <source>
        <dbReference type="Proteomes" id="UP000298652"/>
    </source>
</evidence>
<accession>A0A4U6T5Z5</accession>
<reference evidence="1" key="1">
    <citation type="submission" date="2019-03" db="EMBL/GenBank/DDBJ databases">
        <title>WGS assembly of Setaria viridis.</title>
        <authorList>
            <person name="Huang P."/>
            <person name="Jenkins J."/>
            <person name="Grimwood J."/>
            <person name="Barry K."/>
            <person name="Healey A."/>
            <person name="Mamidi S."/>
            <person name="Sreedasyam A."/>
            <person name="Shu S."/>
            <person name="Feldman M."/>
            <person name="Wu J."/>
            <person name="Yu Y."/>
            <person name="Chen C."/>
            <person name="Johnson J."/>
            <person name="Rokhsar D."/>
            <person name="Baxter I."/>
            <person name="Schmutz J."/>
            <person name="Brutnell T."/>
            <person name="Kellogg E."/>
        </authorList>
    </citation>
    <scope>NUCLEOTIDE SEQUENCE [LARGE SCALE GENOMIC DNA]</scope>
</reference>
<dbReference type="AlphaFoldDB" id="A0A4U6T5Z5"/>
<evidence type="ECO:0000313" key="1">
    <source>
        <dbReference type="EMBL" id="TKV97177.1"/>
    </source>
</evidence>
<sequence>MAEFIALWDLVQDVQFNEDKDQIKWKCTASGSYTSKYAYEAQFRGSFTTLEASNIWRAYTKAKHKVLVSIWSGGTICMPAIDEDETETWWTRSLEPFSKKQRRSVTAYLIMTTWNIWKERNRRVFEGTSLRLTQVFDLIQEEKSKACASELPPYFIVLV</sequence>